<dbReference type="Proteomes" id="UP001060085">
    <property type="component" value="Linkage Group LG05"/>
</dbReference>
<gene>
    <name evidence="1" type="ORF">M9H77_20345</name>
</gene>
<reference evidence="2" key="1">
    <citation type="journal article" date="2023" name="Nat. Plants">
        <title>Single-cell RNA sequencing provides a high-resolution roadmap for understanding the multicellular compartmentation of specialized metabolism.</title>
        <authorList>
            <person name="Sun S."/>
            <person name="Shen X."/>
            <person name="Li Y."/>
            <person name="Li Y."/>
            <person name="Wang S."/>
            <person name="Li R."/>
            <person name="Zhang H."/>
            <person name="Shen G."/>
            <person name="Guo B."/>
            <person name="Wei J."/>
            <person name="Xu J."/>
            <person name="St-Pierre B."/>
            <person name="Chen S."/>
            <person name="Sun C."/>
        </authorList>
    </citation>
    <scope>NUCLEOTIDE SEQUENCE [LARGE SCALE GENOMIC DNA]</scope>
</reference>
<sequence>MASLLRNFLPVSNSTSKTDDDDDDEYSVEYSFAAEYSGPPVSYDIPQVVPLDVHEIPTASVFATDPSLSNLSLPVIQPIVKRGNLNKRFSKRSKLDYEVASFVASRRHSDENRGSGGVSACNLVDVTQGDCGMEGQENGDGSASGVSDGTGSLGFSDSHDESNEVSGSSDLEDLDQDEPEMELVHRLHLQEQGLSSPASSSDERVGDSVSEASYRGNRVEAEIFCDPRPSEVESQSSYVTSEEGAHQEQPERPVARSDVKKGLCYRCHKGSRFTEKEVCIVCGAKYCSGCLLRVMGSMPEGRKCITCIGYSIDEARRQSLGKSSRMLKRLLTKEEIKQIMRLETTCEVNRLPPHLVSVNGKLLSVDDSYHLQNCRYPPKKLKPGRYWYDKVSGFWGKEGEKPSQIISAELDIGASIQQNASNGNTNVLINGREITKTELWMLQLAGIHCEGQPHFWLSADGSYLLEGQKNVMGKLWEKVYTLMVGNFFHFLALLLHLQYLLEIHLLLIILLQPRIKFICAALSLPVPPESCDEIKNEADKIGSENLDQKVIKKLLMVGPDQSGTSTIFKQAKILYDVPFSEDERENIKIMIQTNLYRYISILLEGREQFEEDCLQELKRQLINQPGPSGYSNQIEERNIYAISPRLKAFSDWLLQVRMAGNLEIIFPAATREYAPRIEELVKDSGFRAACNRRNELFALPRVANYFLDRAVEISRVDYEPSDMDILYAEGITVSNGVASMEFSFPTPSQEGYAESIDQNDPLLSCRYQLIRLHSSSLGEHCKWLEMFEDVDLVLYCVSLTDYDEFNVNSNGDCINKMLASKKLFETIITHPTFAQKEFLLILNKFDLLEEKLERVPLTECEWFQDFNPLITQNSQGNNNNSSKESPAQRAFHHIAVQFKRLFRDLVGRKLYVALATGLESQTVDEALKYAREILRWEQEKPSVSRNGWSTESIEASTSS</sequence>
<name>A0ACC0ALY1_CATRO</name>
<proteinExistence type="predicted"/>
<evidence type="ECO:0000313" key="2">
    <source>
        <dbReference type="Proteomes" id="UP001060085"/>
    </source>
</evidence>
<accession>A0ACC0ALY1</accession>
<evidence type="ECO:0000313" key="1">
    <source>
        <dbReference type="EMBL" id="KAI5661022.1"/>
    </source>
</evidence>
<organism evidence="1 2">
    <name type="scientific">Catharanthus roseus</name>
    <name type="common">Madagascar periwinkle</name>
    <name type="synonym">Vinca rosea</name>
    <dbReference type="NCBI Taxonomy" id="4058"/>
    <lineage>
        <taxon>Eukaryota</taxon>
        <taxon>Viridiplantae</taxon>
        <taxon>Streptophyta</taxon>
        <taxon>Embryophyta</taxon>
        <taxon>Tracheophyta</taxon>
        <taxon>Spermatophyta</taxon>
        <taxon>Magnoliopsida</taxon>
        <taxon>eudicotyledons</taxon>
        <taxon>Gunneridae</taxon>
        <taxon>Pentapetalae</taxon>
        <taxon>asterids</taxon>
        <taxon>lamiids</taxon>
        <taxon>Gentianales</taxon>
        <taxon>Apocynaceae</taxon>
        <taxon>Rauvolfioideae</taxon>
        <taxon>Vinceae</taxon>
        <taxon>Catharanthinae</taxon>
        <taxon>Catharanthus</taxon>
    </lineage>
</organism>
<keyword evidence="2" id="KW-1185">Reference proteome</keyword>
<comment type="caution">
    <text evidence="1">The sequence shown here is derived from an EMBL/GenBank/DDBJ whole genome shotgun (WGS) entry which is preliminary data.</text>
</comment>
<dbReference type="EMBL" id="CM044705">
    <property type="protein sequence ID" value="KAI5661022.1"/>
    <property type="molecule type" value="Genomic_DNA"/>
</dbReference>
<protein>
    <submittedName>
        <fullName evidence="1">Uncharacterized protein</fullName>
    </submittedName>
</protein>